<accession>A0A9W8ZSV1</accession>
<name>A0A9W8ZSV1_9AGAR</name>
<comment type="caution">
    <text evidence="2">The sequence shown here is derived from an EMBL/GenBank/DDBJ whole genome shotgun (WGS) entry which is preliminary data.</text>
</comment>
<sequence length="258" mass="27968">MMASSGWSLFKPTDFIRLTACLLLTSYFWSVAALDKSVAPGGNFDFSNWELQLCTGSKGSPDTESSSSLKGDGGYEDDKYFYTSSTDGALVMKVPGSPSSSGCVTTTNSLHCRTELRELGSWDPQDTNKLTVSLAVIQADDSEHGTVIGQIHIDDSVSTKPVIELYYNSKGVIAAGVEQTRSGGDEKFTTFETTVPLGTEFTYEIDYSGGTLKVTVNGEEMTLDTYDLDSPKSYFKAGNYNQGSSPSEVHFYSISIEH</sequence>
<dbReference type="Gene3D" id="2.60.120.200">
    <property type="match status" value="1"/>
</dbReference>
<reference evidence="2" key="1">
    <citation type="submission" date="2022-08" db="EMBL/GenBank/DDBJ databases">
        <authorList>
            <consortium name="DOE Joint Genome Institute"/>
            <person name="Min B."/>
            <person name="Riley R."/>
            <person name="Sierra-Patev S."/>
            <person name="Naranjo-Ortiz M."/>
            <person name="Looney B."/>
            <person name="Konkel Z."/>
            <person name="Slot J.C."/>
            <person name="Sakamoto Y."/>
            <person name="Steenwyk J.L."/>
            <person name="Rokas A."/>
            <person name="Carro J."/>
            <person name="Camarero S."/>
            <person name="Ferreira P."/>
            <person name="Molpeceres G."/>
            <person name="Ruiz-Duenas F.J."/>
            <person name="Serrano A."/>
            <person name="Henrissat B."/>
            <person name="Drula E."/>
            <person name="Hughes K.W."/>
            <person name="Mata J.L."/>
            <person name="Ishikawa N.K."/>
            <person name="Vargas-Isla R."/>
            <person name="Ushijima S."/>
            <person name="Smith C.A."/>
            <person name="Ahrendt S."/>
            <person name="Andreopoulos W."/>
            <person name="He G."/>
            <person name="Labutti K."/>
            <person name="Lipzen A."/>
            <person name="Ng V."/>
            <person name="Sandor L."/>
            <person name="Barry K."/>
            <person name="Martinez A.T."/>
            <person name="Xiao Y."/>
            <person name="Gibbons J.G."/>
            <person name="Terashima K."/>
            <person name="Hibbett D.S."/>
            <person name="Grigoriev I.V."/>
        </authorList>
    </citation>
    <scope>NUCLEOTIDE SEQUENCE</scope>
    <source>
        <strain evidence="2">Sp2 HRB7682 ss15</strain>
    </source>
</reference>
<dbReference type="Pfam" id="PF08787">
    <property type="entry name" value="Alginate_lyase2"/>
    <property type="match status" value="1"/>
</dbReference>
<evidence type="ECO:0000313" key="2">
    <source>
        <dbReference type="EMBL" id="KAJ4465527.1"/>
    </source>
</evidence>
<dbReference type="SUPFAM" id="SSF49899">
    <property type="entry name" value="Concanavalin A-like lectins/glucanases"/>
    <property type="match status" value="1"/>
</dbReference>
<feature type="domain" description="Alginate lyase 2" evidence="1">
    <location>
        <begin position="44"/>
        <end position="258"/>
    </location>
</feature>
<dbReference type="InterPro" id="IPR014895">
    <property type="entry name" value="Alginate_lyase_2"/>
</dbReference>
<reference evidence="2" key="2">
    <citation type="journal article" date="2023" name="Proc. Natl. Acad. Sci. U.S.A.">
        <title>A global phylogenomic analysis of the shiitake genus Lentinula.</title>
        <authorList>
            <person name="Sierra-Patev S."/>
            <person name="Min B."/>
            <person name="Naranjo-Ortiz M."/>
            <person name="Looney B."/>
            <person name="Konkel Z."/>
            <person name="Slot J.C."/>
            <person name="Sakamoto Y."/>
            <person name="Steenwyk J.L."/>
            <person name="Rokas A."/>
            <person name="Carro J."/>
            <person name="Camarero S."/>
            <person name="Ferreira P."/>
            <person name="Molpeceres G."/>
            <person name="Ruiz-Duenas F.J."/>
            <person name="Serrano A."/>
            <person name="Henrissat B."/>
            <person name="Drula E."/>
            <person name="Hughes K.W."/>
            <person name="Mata J.L."/>
            <person name="Ishikawa N.K."/>
            <person name="Vargas-Isla R."/>
            <person name="Ushijima S."/>
            <person name="Smith C.A."/>
            <person name="Donoghue J."/>
            <person name="Ahrendt S."/>
            <person name="Andreopoulos W."/>
            <person name="He G."/>
            <person name="LaButti K."/>
            <person name="Lipzen A."/>
            <person name="Ng V."/>
            <person name="Riley R."/>
            <person name="Sandor L."/>
            <person name="Barry K."/>
            <person name="Martinez A.T."/>
            <person name="Xiao Y."/>
            <person name="Gibbons J.G."/>
            <person name="Terashima K."/>
            <person name="Grigoriev I.V."/>
            <person name="Hibbett D."/>
        </authorList>
    </citation>
    <scope>NUCLEOTIDE SEQUENCE</scope>
    <source>
        <strain evidence="2">Sp2 HRB7682 ss15</strain>
    </source>
</reference>
<dbReference type="GO" id="GO:0016829">
    <property type="term" value="F:lyase activity"/>
    <property type="evidence" value="ECO:0007669"/>
    <property type="project" value="UniProtKB-KW"/>
</dbReference>
<gene>
    <name evidence="2" type="ORF">C8J55DRAFT_462540</name>
</gene>
<dbReference type="AlphaFoldDB" id="A0A9W8ZSV1"/>
<evidence type="ECO:0000313" key="3">
    <source>
        <dbReference type="Proteomes" id="UP001150238"/>
    </source>
</evidence>
<proteinExistence type="predicted"/>
<protein>
    <submittedName>
        <fullName evidence="2">Alginate lyase 2</fullName>
    </submittedName>
</protein>
<keyword evidence="2" id="KW-0456">Lyase</keyword>
<dbReference type="Proteomes" id="UP001150238">
    <property type="component" value="Unassembled WGS sequence"/>
</dbReference>
<dbReference type="InterPro" id="IPR013320">
    <property type="entry name" value="ConA-like_dom_sf"/>
</dbReference>
<evidence type="ECO:0000259" key="1">
    <source>
        <dbReference type="Pfam" id="PF08787"/>
    </source>
</evidence>
<dbReference type="EMBL" id="JANVFS010000050">
    <property type="protein sequence ID" value="KAJ4465527.1"/>
    <property type="molecule type" value="Genomic_DNA"/>
</dbReference>
<organism evidence="2 3">
    <name type="scientific">Lentinula lateritia</name>
    <dbReference type="NCBI Taxonomy" id="40482"/>
    <lineage>
        <taxon>Eukaryota</taxon>
        <taxon>Fungi</taxon>
        <taxon>Dikarya</taxon>
        <taxon>Basidiomycota</taxon>
        <taxon>Agaricomycotina</taxon>
        <taxon>Agaricomycetes</taxon>
        <taxon>Agaricomycetidae</taxon>
        <taxon>Agaricales</taxon>
        <taxon>Marasmiineae</taxon>
        <taxon>Omphalotaceae</taxon>
        <taxon>Lentinula</taxon>
    </lineage>
</organism>